<dbReference type="Gene3D" id="3.30.160.70">
    <property type="entry name" value="Methylated DNA-protein cysteine methyltransferase domain"/>
    <property type="match status" value="1"/>
</dbReference>
<dbReference type="InterPro" id="IPR036631">
    <property type="entry name" value="MGMT_N_sf"/>
</dbReference>
<dbReference type="Pfam" id="PF01035">
    <property type="entry name" value="DNA_binding_1"/>
    <property type="match status" value="1"/>
</dbReference>
<keyword evidence="2" id="KW-0963">Cytoplasm</keyword>
<evidence type="ECO:0000256" key="4">
    <source>
        <dbReference type="ARBA" id="ARBA00022679"/>
    </source>
</evidence>
<dbReference type="CDD" id="cd06445">
    <property type="entry name" value="ATase"/>
    <property type="match status" value="1"/>
</dbReference>
<dbReference type="GO" id="GO:0006281">
    <property type="term" value="P:DNA repair"/>
    <property type="evidence" value="ECO:0007669"/>
    <property type="project" value="UniProtKB-KW"/>
</dbReference>
<dbReference type="SUPFAM" id="SSF46767">
    <property type="entry name" value="Methylated DNA-protein cysteine methyltransferase, C-terminal domain"/>
    <property type="match status" value="1"/>
</dbReference>
<dbReference type="InterPro" id="IPR014048">
    <property type="entry name" value="MethylDNA_cys_MeTrfase_DNA-bd"/>
</dbReference>
<dbReference type="AlphaFoldDB" id="A0A6J6CQZ1"/>
<dbReference type="InterPro" id="IPR001497">
    <property type="entry name" value="MethylDNA_cys_MeTrfase_AS"/>
</dbReference>
<dbReference type="GO" id="GO:0003908">
    <property type="term" value="F:methylated-DNA-[protein]-cysteine S-methyltransferase activity"/>
    <property type="evidence" value="ECO:0007669"/>
    <property type="project" value="UniProtKB-EC"/>
</dbReference>
<gene>
    <name evidence="11" type="ORF">UFOPK1421_01397</name>
    <name evidence="12" type="ORF">UFOPK4275_00553</name>
</gene>
<dbReference type="EMBL" id="CAFBQJ010000077">
    <property type="protein sequence ID" value="CAB5048157.1"/>
    <property type="molecule type" value="Genomic_DNA"/>
</dbReference>
<evidence type="ECO:0000256" key="5">
    <source>
        <dbReference type="ARBA" id="ARBA00022763"/>
    </source>
</evidence>
<dbReference type="InterPro" id="IPR036388">
    <property type="entry name" value="WH-like_DNA-bd_sf"/>
</dbReference>
<keyword evidence="3" id="KW-0489">Methyltransferase</keyword>
<dbReference type="InterPro" id="IPR029032">
    <property type="entry name" value="AhpD-like"/>
</dbReference>
<evidence type="ECO:0000256" key="1">
    <source>
        <dbReference type="ARBA" id="ARBA00001286"/>
    </source>
</evidence>
<name>A0A6J6CQZ1_9ZZZZ</name>
<evidence type="ECO:0000259" key="9">
    <source>
        <dbReference type="Pfam" id="PF02627"/>
    </source>
</evidence>
<comment type="catalytic activity">
    <reaction evidence="7">
        <text>a 6-O-methyl-2'-deoxyguanosine in DNA + L-cysteinyl-[protein] = S-methyl-L-cysteinyl-[protein] + a 2'-deoxyguanosine in DNA</text>
        <dbReference type="Rhea" id="RHEA:24000"/>
        <dbReference type="Rhea" id="RHEA-COMP:10131"/>
        <dbReference type="Rhea" id="RHEA-COMP:10132"/>
        <dbReference type="Rhea" id="RHEA-COMP:11367"/>
        <dbReference type="Rhea" id="RHEA-COMP:11368"/>
        <dbReference type="ChEBI" id="CHEBI:29950"/>
        <dbReference type="ChEBI" id="CHEBI:82612"/>
        <dbReference type="ChEBI" id="CHEBI:85445"/>
        <dbReference type="ChEBI" id="CHEBI:85448"/>
        <dbReference type="EC" id="2.1.1.63"/>
    </reaction>
</comment>
<dbReference type="Gene3D" id="1.10.10.10">
    <property type="entry name" value="Winged helix-like DNA-binding domain superfamily/Winged helix DNA-binding domain"/>
    <property type="match status" value="1"/>
</dbReference>
<keyword evidence="6" id="KW-0234">DNA repair</keyword>
<dbReference type="InterPro" id="IPR003779">
    <property type="entry name" value="CMD-like"/>
</dbReference>
<dbReference type="SUPFAM" id="SSF53155">
    <property type="entry name" value="Methylated DNA-protein cysteine methyltransferase domain"/>
    <property type="match status" value="1"/>
</dbReference>
<dbReference type="Gene3D" id="1.20.1290.10">
    <property type="entry name" value="AhpD-like"/>
    <property type="match status" value="1"/>
</dbReference>
<evidence type="ECO:0000313" key="12">
    <source>
        <dbReference type="EMBL" id="CAB5048157.1"/>
    </source>
</evidence>
<dbReference type="PROSITE" id="PS00374">
    <property type="entry name" value="MGMT"/>
    <property type="match status" value="1"/>
</dbReference>
<sequence length="364" mass="39793">MGLRTGLDVAACDKWQDRAMSSLRSTSYKSPVGRLTLVASDIGLRAVLWPEDDPLRVRGVEGVKKGASEILTDATAQLDEYFAGVRQEFDLALDPVGTPFQHQVWDVLRSIPYGQTMSYGEQAGALGDSKKARAAGSANGKNPLSIVVPCHRVIGANGSLTGFAGGMAAKKYLLDLEQRHRGSRLPIRQGDEDPRLMEMFSKGLTGPSGEPLNIFGVLANHPDMLKRWLVFATHVLSKNTLTARDRELLILRTGWNCRSRYEWGQHVVIAQQCGITAKEIAAVKKGATSAVWSKKDKLLLTSADELHNDYCLSDSTWAALAAQYSHQQILDLIATVGNYHMVAMFLNSTKVPLDVGVPDDSDFI</sequence>
<dbReference type="PANTHER" id="PTHR10815">
    <property type="entry name" value="METHYLATED-DNA--PROTEIN-CYSTEINE METHYLTRANSFERASE"/>
    <property type="match status" value="1"/>
</dbReference>
<feature type="domain" description="Methylguanine DNA methyltransferase ribonuclease-like" evidence="10">
    <location>
        <begin position="24"/>
        <end position="95"/>
    </location>
</feature>
<protein>
    <submittedName>
        <fullName evidence="11">Unannotated protein</fullName>
    </submittedName>
</protein>
<evidence type="ECO:0000256" key="2">
    <source>
        <dbReference type="ARBA" id="ARBA00022490"/>
    </source>
</evidence>
<dbReference type="PANTHER" id="PTHR10815:SF5">
    <property type="entry name" value="METHYLATED-DNA--PROTEIN-CYSTEINE METHYLTRANSFERASE"/>
    <property type="match status" value="1"/>
</dbReference>
<dbReference type="Pfam" id="PF02870">
    <property type="entry name" value="Methyltransf_1N"/>
    <property type="match status" value="1"/>
</dbReference>
<dbReference type="GO" id="GO:0051920">
    <property type="term" value="F:peroxiredoxin activity"/>
    <property type="evidence" value="ECO:0007669"/>
    <property type="project" value="InterPro"/>
</dbReference>
<dbReference type="EMBL" id="CAEZSL010000194">
    <property type="protein sequence ID" value="CAB4552829.1"/>
    <property type="molecule type" value="Genomic_DNA"/>
</dbReference>
<evidence type="ECO:0000256" key="3">
    <source>
        <dbReference type="ARBA" id="ARBA00022603"/>
    </source>
</evidence>
<evidence type="ECO:0000256" key="7">
    <source>
        <dbReference type="ARBA" id="ARBA00049348"/>
    </source>
</evidence>
<comment type="catalytic activity">
    <reaction evidence="1">
        <text>a 4-O-methyl-thymidine in DNA + L-cysteinyl-[protein] = a thymidine in DNA + S-methyl-L-cysteinyl-[protein]</text>
        <dbReference type="Rhea" id="RHEA:53428"/>
        <dbReference type="Rhea" id="RHEA-COMP:10131"/>
        <dbReference type="Rhea" id="RHEA-COMP:10132"/>
        <dbReference type="Rhea" id="RHEA-COMP:13555"/>
        <dbReference type="Rhea" id="RHEA-COMP:13556"/>
        <dbReference type="ChEBI" id="CHEBI:29950"/>
        <dbReference type="ChEBI" id="CHEBI:82612"/>
        <dbReference type="ChEBI" id="CHEBI:137386"/>
        <dbReference type="ChEBI" id="CHEBI:137387"/>
        <dbReference type="EC" id="2.1.1.63"/>
    </reaction>
</comment>
<keyword evidence="4" id="KW-0808">Transferase</keyword>
<reference evidence="11" key="1">
    <citation type="submission" date="2020-05" db="EMBL/GenBank/DDBJ databases">
        <authorList>
            <person name="Chiriac C."/>
            <person name="Salcher M."/>
            <person name="Ghai R."/>
            <person name="Kavagutti S V."/>
        </authorList>
    </citation>
    <scope>NUCLEOTIDE SEQUENCE</scope>
</reference>
<keyword evidence="5" id="KW-0227">DNA damage</keyword>
<proteinExistence type="inferred from homology"/>
<dbReference type="FunFam" id="1.10.10.10:FF:000337">
    <property type="entry name" value="Methylated-DNA--protein-cysteine methyltransferase"/>
    <property type="match status" value="1"/>
</dbReference>
<accession>A0A6J6CQZ1</accession>
<dbReference type="HAMAP" id="MF_00772">
    <property type="entry name" value="OGT"/>
    <property type="match status" value="1"/>
</dbReference>
<evidence type="ECO:0000259" key="10">
    <source>
        <dbReference type="Pfam" id="PF02870"/>
    </source>
</evidence>
<dbReference type="SUPFAM" id="SSF69118">
    <property type="entry name" value="AhpD-like"/>
    <property type="match status" value="1"/>
</dbReference>
<dbReference type="InterPro" id="IPR023546">
    <property type="entry name" value="MGMT"/>
</dbReference>
<evidence type="ECO:0000313" key="11">
    <source>
        <dbReference type="EMBL" id="CAB4552829.1"/>
    </source>
</evidence>
<organism evidence="11">
    <name type="scientific">freshwater metagenome</name>
    <dbReference type="NCBI Taxonomy" id="449393"/>
    <lineage>
        <taxon>unclassified sequences</taxon>
        <taxon>metagenomes</taxon>
        <taxon>ecological metagenomes</taxon>
    </lineage>
</organism>
<dbReference type="Pfam" id="PF02627">
    <property type="entry name" value="CMD"/>
    <property type="match status" value="1"/>
</dbReference>
<dbReference type="InterPro" id="IPR008332">
    <property type="entry name" value="MethylG_MeTrfase_N"/>
</dbReference>
<evidence type="ECO:0000259" key="8">
    <source>
        <dbReference type="Pfam" id="PF01035"/>
    </source>
</evidence>
<feature type="domain" description="Carboxymuconolactone decarboxylase-like" evidence="9">
    <location>
        <begin position="222"/>
        <end position="289"/>
    </location>
</feature>
<dbReference type="GO" id="GO:0032259">
    <property type="term" value="P:methylation"/>
    <property type="evidence" value="ECO:0007669"/>
    <property type="project" value="UniProtKB-KW"/>
</dbReference>
<feature type="domain" description="Methylated-DNA-[protein]-cysteine S-methyltransferase DNA binding" evidence="8">
    <location>
        <begin position="99"/>
        <end position="178"/>
    </location>
</feature>
<dbReference type="InterPro" id="IPR036217">
    <property type="entry name" value="MethylDNA_cys_MeTrfase_DNAb"/>
</dbReference>
<evidence type="ECO:0000256" key="6">
    <source>
        <dbReference type="ARBA" id="ARBA00023204"/>
    </source>
</evidence>
<dbReference type="NCBIfam" id="TIGR00589">
    <property type="entry name" value="ogt"/>
    <property type="match status" value="1"/>
</dbReference>